<sequence length="370" mass="42730">MRVIVSDQHHSGDDTEDCCLQRALEEMRRLDEILTLESCKEKEIRHERKVLQAKLWQDLLVETIKLFFFAVVYNLSVIWPLEFVYIYIYFSPSQDNSQEHSECALEALNTKQFLALEAHAGTDDFVSVFETEIPDCQNDCTKHHTKKTKIKPGRLNEPFEKCSEDVGDSQPKNCHFEASKCKNIQKDFIKRNIKLIKGEVGQDLLTSAEKERLAELLQQIDKEEEDSARGAESEAMSSVSLLTDQGYTPEPSDLEKLLDIDFKVHSLLPAEEFHSLKSSSSDLSMSQANSSKGGWKWDGDRQPGEKVLQDIKERREQKRRLLEIEQQLETLDRSQQMTNESPSLTEEQLLMLLNECELTENWMKCHKISQ</sequence>
<feature type="transmembrane region" description="Helical" evidence="5">
    <location>
        <begin position="66"/>
        <end position="90"/>
    </location>
</feature>
<comment type="similarity">
    <text evidence="1">Belongs to the FSIP1 family.</text>
</comment>
<dbReference type="Proteomes" id="UP000694383">
    <property type="component" value="Unplaced"/>
</dbReference>
<evidence type="ECO:0000256" key="2">
    <source>
        <dbReference type="ARBA" id="ARBA00019480"/>
    </source>
</evidence>
<dbReference type="Ensembl" id="ENSOSIT00000018885.1">
    <property type="protein sequence ID" value="ENSOSIP00000017886.1"/>
    <property type="gene ID" value="ENSOSIG00000009741.1"/>
</dbReference>
<dbReference type="PANTHER" id="PTHR22012">
    <property type="entry name" value="FIBROUS SHEATH INTERACTING PROTEIN 1"/>
    <property type="match status" value="1"/>
</dbReference>
<protein>
    <recommendedName>
        <fullName evidence="2">Fibrous sheath-interacting protein 1</fullName>
    </recommendedName>
</protein>
<keyword evidence="3" id="KW-0175">Coiled coil</keyword>
<keyword evidence="7" id="KW-1185">Reference proteome</keyword>
<organism evidence="6 7">
    <name type="scientific">Oryzias sinensis</name>
    <name type="common">Chinese medaka</name>
    <dbReference type="NCBI Taxonomy" id="183150"/>
    <lineage>
        <taxon>Eukaryota</taxon>
        <taxon>Metazoa</taxon>
        <taxon>Chordata</taxon>
        <taxon>Craniata</taxon>
        <taxon>Vertebrata</taxon>
        <taxon>Euteleostomi</taxon>
        <taxon>Actinopterygii</taxon>
        <taxon>Neopterygii</taxon>
        <taxon>Teleostei</taxon>
        <taxon>Neoteleostei</taxon>
        <taxon>Acanthomorphata</taxon>
        <taxon>Ovalentaria</taxon>
        <taxon>Atherinomorphae</taxon>
        <taxon>Beloniformes</taxon>
        <taxon>Adrianichthyidae</taxon>
        <taxon>Oryziinae</taxon>
        <taxon>Oryzias</taxon>
    </lineage>
</organism>
<accession>A0A8C7XSH4</accession>
<name>A0A8C7XSH4_9TELE</name>
<keyword evidence="5" id="KW-1133">Transmembrane helix</keyword>
<dbReference type="PANTHER" id="PTHR22012:SF2">
    <property type="entry name" value="FIBROUS SHEATH-INTERACTING PROTEIN 1"/>
    <property type="match status" value="1"/>
</dbReference>
<evidence type="ECO:0000256" key="1">
    <source>
        <dbReference type="ARBA" id="ARBA00010495"/>
    </source>
</evidence>
<dbReference type="InterPro" id="IPR026246">
    <property type="entry name" value="Fsip1"/>
</dbReference>
<dbReference type="GeneTree" id="ENSGT00390000013879"/>
<reference evidence="6" key="1">
    <citation type="submission" date="2025-08" db="UniProtKB">
        <authorList>
            <consortium name="Ensembl"/>
        </authorList>
    </citation>
    <scope>IDENTIFICATION</scope>
</reference>
<reference evidence="6" key="2">
    <citation type="submission" date="2025-09" db="UniProtKB">
        <authorList>
            <consortium name="Ensembl"/>
        </authorList>
    </citation>
    <scope>IDENTIFICATION</scope>
</reference>
<feature type="region of interest" description="Disordered" evidence="4">
    <location>
        <begin position="223"/>
        <end position="250"/>
    </location>
</feature>
<feature type="compositionally biased region" description="Low complexity" evidence="4">
    <location>
        <begin position="278"/>
        <end position="291"/>
    </location>
</feature>
<evidence type="ECO:0000256" key="5">
    <source>
        <dbReference type="SAM" id="Phobius"/>
    </source>
</evidence>
<proteinExistence type="inferred from homology"/>
<evidence type="ECO:0000256" key="3">
    <source>
        <dbReference type="ARBA" id="ARBA00023054"/>
    </source>
</evidence>
<keyword evidence="5" id="KW-0472">Membrane</keyword>
<dbReference type="Pfam" id="PF15554">
    <property type="entry name" value="FSIP1"/>
    <property type="match status" value="2"/>
</dbReference>
<feature type="compositionally biased region" description="Polar residues" evidence="4">
    <location>
        <begin position="235"/>
        <end position="246"/>
    </location>
</feature>
<feature type="region of interest" description="Disordered" evidence="4">
    <location>
        <begin position="278"/>
        <end position="301"/>
    </location>
</feature>
<keyword evidence="5" id="KW-0812">Transmembrane</keyword>
<evidence type="ECO:0000313" key="6">
    <source>
        <dbReference type="Ensembl" id="ENSOSIP00000017886.1"/>
    </source>
</evidence>
<dbReference type="AlphaFoldDB" id="A0A8C7XSH4"/>
<evidence type="ECO:0000313" key="7">
    <source>
        <dbReference type="Proteomes" id="UP000694383"/>
    </source>
</evidence>
<evidence type="ECO:0000256" key="4">
    <source>
        <dbReference type="SAM" id="MobiDB-lite"/>
    </source>
</evidence>